<evidence type="ECO:0000256" key="5">
    <source>
        <dbReference type="ARBA" id="ARBA00022989"/>
    </source>
</evidence>
<name>A0A7K1FR54_9ACTN</name>
<dbReference type="RefSeq" id="WP_154770641.1">
    <property type="nucleotide sequence ID" value="NZ_WLYK01000011.1"/>
</dbReference>
<keyword evidence="2 7" id="KW-0813">Transport</keyword>
<comment type="similarity">
    <text evidence="7">Belongs to the binding-protein-dependent transport system permease family.</text>
</comment>
<keyword evidence="5 7" id="KW-1133">Transmembrane helix</keyword>
<dbReference type="EMBL" id="WLYK01000011">
    <property type="protein sequence ID" value="MTD16625.1"/>
    <property type="molecule type" value="Genomic_DNA"/>
</dbReference>
<evidence type="ECO:0000259" key="8">
    <source>
        <dbReference type="PROSITE" id="PS50928"/>
    </source>
</evidence>
<feature type="transmembrane region" description="Helical" evidence="7">
    <location>
        <begin position="34"/>
        <end position="56"/>
    </location>
</feature>
<evidence type="ECO:0000256" key="6">
    <source>
        <dbReference type="ARBA" id="ARBA00023136"/>
    </source>
</evidence>
<evidence type="ECO:0000313" key="10">
    <source>
        <dbReference type="Proteomes" id="UP000460221"/>
    </source>
</evidence>
<feature type="transmembrane region" description="Helical" evidence="7">
    <location>
        <begin position="102"/>
        <end position="127"/>
    </location>
</feature>
<dbReference type="InterPro" id="IPR050366">
    <property type="entry name" value="BP-dependent_transpt_permease"/>
</dbReference>
<accession>A0A7K1FR54</accession>
<proteinExistence type="inferred from homology"/>
<evidence type="ECO:0000313" key="9">
    <source>
        <dbReference type="EMBL" id="MTD16625.1"/>
    </source>
</evidence>
<feature type="transmembrane region" description="Helical" evidence="7">
    <location>
        <begin position="266"/>
        <end position="285"/>
    </location>
</feature>
<feature type="transmembrane region" description="Helical" evidence="7">
    <location>
        <begin position="164"/>
        <end position="182"/>
    </location>
</feature>
<dbReference type="GO" id="GO:0005886">
    <property type="term" value="C:plasma membrane"/>
    <property type="evidence" value="ECO:0007669"/>
    <property type="project" value="UniProtKB-SubCell"/>
</dbReference>
<feature type="domain" description="ABC transmembrane type-1" evidence="8">
    <location>
        <begin position="100"/>
        <end position="289"/>
    </location>
</feature>
<protein>
    <submittedName>
        <fullName evidence="9">ABC transporter permease subunit</fullName>
    </submittedName>
</protein>
<evidence type="ECO:0000256" key="7">
    <source>
        <dbReference type="RuleBase" id="RU363032"/>
    </source>
</evidence>
<keyword evidence="3" id="KW-1003">Cell membrane</keyword>
<comment type="caution">
    <text evidence="9">The sequence shown here is derived from an EMBL/GenBank/DDBJ whole genome shotgun (WGS) entry which is preliminary data.</text>
</comment>
<reference evidence="9 10" key="1">
    <citation type="submission" date="2019-11" db="EMBL/GenBank/DDBJ databases">
        <authorList>
            <person name="Jiang L.-Q."/>
        </authorList>
    </citation>
    <scope>NUCLEOTIDE SEQUENCE [LARGE SCALE GENOMIC DNA]</scope>
    <source>
        <strain evidence="9 10">YIM 132087</strain>
    </source>
</reference>
<dbReference type="InterPro" id="IPR035906">
    <property type="entry name" value="MetI-like_sf"/>
</dbReference>
<dbReference type="CDD" id="cd06261">
    <property type="entry name" value="TM_PBP2"/>
    <property type="match status" value="1"/>
</dbReference>
<feature type="transmembrane region" description="Helical" evidence="7">
    <location>
        <begin position="221"/>
        <end position="246"/>
    </location>
</feature>
<dbReference type="AlphaFoldDB" id="A0A7K1FR54"/>
<feature type="transmembrane region" description="Helical" evidence="7">
    <location>
        <begin position="139"/>
        <end position="158"/>
    </location>
</feature>
<evidence type="ECO:0000256" key="2">
    <source>
        <dbReference type="ARBA" id="ARBA00022448"/>
    </source>
</evidence>
<dbReference type="PANTHER" id="PTHR43386">
    <property type="entry name" value="OLIGOPEPTIDE TRANSPORT SYSTEM PERMEASE PROTEIN APPC"/>
    <property type="match status" value="1"/>
</dbReference>
<organism evidence="9 10">
    <name type="scientific">Nakamurella alba</name>
    <dbReference type="NCBI Taxonomy" id="2665158"/>
    <lineage>
        <taxon>Bacteria</taxon>
        <taxon>Bacillati</taxon>
        <taxon>Actinomycetota</taxon>
        <taxon>Actinomycetes</taxon>
        <taxon>Nakamurellales</taxon>
        <taxon>Nakamurellaceae</taxon>
        <taxon>Nakamurella</taxon>
    </lineage>
</organism>
<dbReference type="Proteomes" id="UP000460221">
    <property type="component" value="Unassembled WGS sequence"/>
</dbReference>
<dbReference type="GO" id="GO:0055085">
    <property type="term" value="P:transmembrane transport"/>
    <property type="evidence" value="ECO:0007669"/>
    <property type="project" value="InterPro"/>
</dbReference>
<dbReference type="PROSITE" id="PS50928">
    <property type="entry name" value="ABC_TM1"/>
    <property type="match status" value="1"/>
</dbReference>
<evidence type="ECO:0000256" key="1">
    <source>
        <dbReference type="ARBA" id="ARBA00004651"/>
    </source>
</evidence>
<keyword evidence="4 7" id="KW-0812">Transmembrane</keyword>
<dbReference type="Gene3D" id="1.10.3720.10">
    <property type="entry name" value="MetI-like"/>
    <property type="match status" value="1"/>
</dbReference>
<dbReference type="PANTHER" id="PTHR43386:SF25">
    <property type="entry name" value="PEPTIDE ABC TRANSPORTER PERMEASE PROTEIN"/>
    <property type="match status" value="1"/>
</dbReference>
<dbReference type="InterPro" id="IPR000515">
    <property type="entry name" value="MetI-like"/>
</dbReference>
<dbReference type="Pfam" id="PF00528">
    <property type="entry name" value="BPD_transp_1"/>
    <property type="match status" value="1"/>
</dbReference>
<comment type="subcellular location">
    <subcellularLocation>
        <location evidence="1 7">Cell membrane</location>
        <topology evidence="1 7">Multi-pass membrane protein</topology>
    </subcellularLocation>
</comment>
<keyword evidence="6 7" id="KW-0472">Membrane</keyword>
<evidence type="ECO:0000256" key="4">
    <source>
        <dbReference type="ARBA" id="ARBA00022692"/>
    </source>
</evidence>
<gene>
    <name evidence="9" type="ORF">GIS00_22065</name>
</gene>
<evidence type="ECO:0000256" key="3">
    <source>
        <dbReference type="ARBA" id="ARBA00022475"/>
    </source>
</evidence>
<keyword evidence="10" id="KW-1185">Reference proteome</keyword>
<sequence>MSSVLAVETVDLVDGSAVGTAPPRRTRPRRSRRWTARVGVWLSWAVIALVVGWAFLPGVFAHQDPLAGNPVDKLQAPSGAHWFGTDYIGRDLFARVVHGSALSLQATVLAVAIGLVFGSAIGLWAGWAGGRTDSLLMRVVDVLLAVPGLLLSLTVVVALGFGTINVAIAVGVGIVASFARLMRSEVLRIRSSEFVEAAGALGRKWYGVLGEHVLPNAAGPVLALATLEFGTAILSISSLSFLGFGAQPPAPEWGQLVSEGRNYLAGAWWLTTLPGLVVVAVVLAANRIGRDLERRGVHR</sequence>
<dbReference type="SUPFAM" id="SSF161098">
    <property type="entry name" value="MetI-like"/>
    <property type="match status" value="1"/>
</dbReference>